<keyword evidence="3" id="KW-1185">Reference proteome</keyword>
<evidence type="ECO:0000313" key="3">
    <source>
        <dbReference type="Proteomes" id="UP000769528"/>
    </source>
</evidence>
<accession>A0A9P8TAT6</accession>
<comment type="caution">
    <text evidence="2">The sequence shown here is derived from an EMBL/GenBank/DDBJ whole genome shotgun (WGS) entry which is preliminary data.</text>
</comment>
<gene>
    <name evidence="2" type="ORF">WICMUC_004351</name>
</gene>
<feature type="compositionally biased region" description="Polar residues" evidence="1">
    <location>
        <begin position="99"/>
        <end position="121"/>
    </location>
</feature>
<evidence type="ECO:0008006" key="4">
    <source>
        <dbReference type="Google" id="ProtNLM"/>
    </source>
</evidence>
<proteinExistence type="predicted"/>
<organism evidence="2 3">
    <name type="scientific">Wickerhamomyces mucosus</name>
    <dbReference type="NCBI Taxonomy" id="1378264"/>
    <lineage>
        <taxon>Eukaryota</taxon>
        <taxon>Fungi</taxon>
        <taxon>Dikarya</taxon>
        <taxon>Ascomycota</taxon>
        <taxon>Saccharomycotina</taxon>
        <taxon>Saccharomycetes</taxon>
        <taxon>Phaffomycetales</taxon>
        <taxon>Wickerhamomycetaceae</taxon>
        <taxon>Wickerhamomyces</taxon>
    </lineage>
</organism>
<dbReference type="AlphaFoldDB" id="A0A9P8TAT6"/>
<dbReference type="OrthoDB" id="3981093at2759"/>
<reference evidence="2" key="2">
    <citation type="submission" date="2021-01" db="EMBL/GenBank/DDBJ databases">
        <authorList>
            <person name="Schikora-Tamarit M.A."/>
        </authorList>
    </citation>
    <scope>NUCLEOTIDE SEQUENCE</scope>
    <source>
        <strain evidence="2">CBS6341</strain>
    </source>
</reference>
<feature type="region of interest" description="Disordered" evidence="1">
    <location>
        <begin position="1"/>
        <end position="51"/>
    </location>
</feature>
<feature type="compositionally biased region" description="Polar residues" evidence="1">
    <location>
        <begin position="25"/>
        <end position="37"/>
    </location>
</feature>
<feature type="region of interest" description="Disordered" evidence="1">
    <location>
        <begin position="66"/>
        <end position="138"/>
    </location>
</feature>
<evidence type="ECO:0000256" key="1">
    <source>
        <dbReference type="SAM" id="MobiDB-lite"/>
    </source>
</evidence>
<sequence>MMNKNLSIRKPPIDHNKLNAEFPSNEKQTLPLTQNSIHHTEKDEDYDSDDFLNVREPHNIFQLRSLNPNLQPLSASQRNDLRKSNRRSTDDMFLRQPDTRSLNSSGLNAGGNRSQKSSSEVPSDIRRRKSMWRKPTFLRNPGDSSKLIASTQNFWKYHILQVGKDIYLTTNPDSKHLYCRNAPSVYIQIEFPISKVGANGRTKSNFTLIFKDAQNEEEFMTVHKIRDQITLLAKSWFCEDNEGTISVGYNGNPHTLIANKTEVDEIAGMRPDELIAFEPIQYHVIDLQNKNWKIGSLPTFKSNLKLKNKRFIYYQDVKSTSILAAFRPNEINKRRKALVKKIDRSVKSLDVSKYYERTEGNQDANLLSSIKDDAYYSAADGINTLNPPDDAPNSDKLGWLTIYDQPDHLMVPGKWESVLGFTLAVAYSQILDKRTQIYV</sequence>
<feature type="compositionally biased region" description="Polar residues" evidence="1">
    <location>
        <begin position="66"/>
        <end position="78"/>
    </location>
</feature>
<evidence type="ECO:0000313" key="2">
    <source>
        <dbReference type="EMBL" id="KAH3672256.1"/>
    </source>
</evidence>
<name>A0A9P8TAT6_9ASCO</name>
<dbReference type="Proteomes" id="UP000769528">
    <property type="component" value="Unassembled WGS sequence"/>
</dbReference>
<reference evidence="2" key="1">
    <citation type="journal article" date="2021" name="Open Biol.">
        <title>Shared evolutionary footprints suggest mitochondrial oxidative damage underlies multiple complex I losses in fungi.</title>
        <authorList>
            <person name="Schikora-Tamarit M.A."/>
            <person name="Marcet-Houben M."/>
            <person name="Nosek J."/>
            <person name="Gabaldon T."/>
        </authorList>
    </citation>
    <scope>NUCLEOTIDE SEQUENCE</scope>
    <source>
        <strain evidence="2">CBS6341</strain>
    </source>
</reference>
<dbReference type="EMBL" id="JAEUBF010001168">
    <property type="protein sequence ID" value="KAH3672256.1"/>
    <property type="molecule type" value="Genomic_DNA"/>
</dbReference>
<protein>
    <recommendedName>
        <fullName evidence="4">Tubby C-terminal domain-containing protein</fullName>
    </recommendedName>
</protein>
<feature type="compositionally biased region" description="Basic and acidic residues" evidence="1">
    <location>
        <begin position="79"/>
        <end position="93"/>
    </location>
</feature>